<dbReference type="InterPro" id="IPR001739">
    <property type="entry name" value="Methyl_CpG_DNA-bd"/>
</dbReference>
<dbReference type="Pfam" id="PF01429">
    <property type="entry name" value="MBD"/>
    <property type="match status" value="1"/>
</dbReference>
<protein>
    <recommendedName>
        <fullName evidence="7">MBD domain-containing protein</fullName>
    </recommendedName>
</protein>
<feature type="domain" description="MBD" evidence="7">
    <location>
        <begin position="74"/>
        <end position="144"/>
    </location>
</feature>
<sequence>MESTTTGSSHFYFSGESTTCPNSEPSTLLFSSSTQNQALQLPISQTPEIRNKTNQSNNIKVKMASAVEKGGGAVEEAFSLELPAPPGWKKKFVPKKAGTPKKNEIVFTAPTGEEINNRKQLDQYLKAHPGGPAVSEFDWGTGETPRRSARISEKVKAAPPTESEPPKKRRRSSASKKETSKEEKEESKEAETQETDVIKDDKNVEEEKNVTKENPDDNIVEDTDVNKSTHSGEAKIEENVQAPVDEEKFSAADAVNAFKDNVDDKGAGGSEVSLRKDEEKIGQPQGDRKDYSGSAETEKLETCTTADKTVEVEGVNKEHIKSTLEFEGVEGIEGTKVNSEDHKLDEINKKTEAELTENGNHGS</sequence>
<evidence type="ECO:0000256" key="4">
    <source>
        <dbReference type="ARBA" id="ARBA00023163"/>
    </source>
</evidence>
<dbReference type="SUPFAM" id="SSF54171">
    <property type="entry name" value="DNA-binding domain"/>
    <property type="match status" value="1"/>
</dbReference>
<dbReference type="PANTHER" id="PTHR33729:SF6">
    <property type="entry name" value="METHYL-CPG-BINDING DOMAIN-CONTAINING PROTEIN 11"/>
    <property type="match status" value="1"/>
</dbReference>
<dbReference type="InterPro" id="IPR016177">
    <property type="entry name" value="DNA-bd_dom_sf"/>
</dbReference>
<evidence type="ECO:0000256" key="3">
    <source>
        <dbReference type="ARBA" id="ARBA00023125"/>
    </source>
</evidence>
<evidence type="ECO:0000256" key="1">
    <source>
        <dbReference type="ARBA" id="ARBA00004123"/>
    </source>
</evidence>
<dbReference type="Gene3D" id="3.30.890.10">
    <property type="entry name" value="Methyl-cpg-binding Protein 2, Chain A"/>
    <property type="match status" value="1"/>
</dbReference>
<feature type="compositionally biased region" description="Basic and acidic residues" evidence="6">
    <location>
        <begin position="273"/>
        <end position="301"/>
    </location>
</feature>
<comment type="subcellular location">
    <subcellularLocation>
        <location evidence="1">Nucleus</location>
    </subcellularLocation>
</comment>
<evidence type="ECO:0000256" key="6">
    <source>
        <dbReference type="SAM" id="MobiDB-lite"/>
    </source>
</evidence>
<organism evidence="8 9">
    <name type="scientific">Flemingia macrophylla</name>
    <dbReference type="NCBI Taxonomy" id="520843"/>
    <lineage>
        <taxon>Eukaryota</taxon>
        <taxon>Viridiplantae</taxon>
        <taxon>Streptophyta</taxon>
        <taxon>Embryophyta</taxon>
        <taxon>Tracheophyta</taxon>
        <taxon>Spermatophyta</taxon>
        <taxon>Magnoliopsida</taxon>
        <taxon>eudicotyledons</taxon>
        <taxon>Gunneridae</taxon>
        <taxon>Pentapetalae</taxon>
        <taxon>rosids</taxon>
        <taxon>fabids</taxon>
        <taxon>Fabales</taxon>
        <taxon>Fabaceae</taxon>
        <taxon>Papilionoideae</taxon>
        <taxon>50 kb inversion clade</taxon>
        <taxon>NPAAA clade</taxon>
        <taxon>indigoferoid/millettioid clade</taxon>
        <taxon>Phaseoleae</taxon>
        <taxon>Flemingia</taxon>
    </lineage>
</organism>
<dbReference type="GO" id="GO:0005634">
    <property type="term" value="C:nucleus"/>
    <property type="evidence" value="ECO:0007669"/>
    <property type="project" value="UniProtKB-SubCell"/>
</dbReference>
<feature type="compositionally biased region" description="Basic and acidic residues" evidence="6">
    <location>
        <begin position="224"/>
        <end position="238"/>
    </location>
</feature>
<dbReference type="PANTHER" id="PTHR33729">
    <property type="entry name" value="METHYL-CPG BINDING DOMAIN CONTAINING PROTEIN, EXPRESSED"/>
    <property type="match status" value="1"/>
</dbReference>
<accession>A0ABD1MWZ9</accession>
<evidence type="ECO:0000256" key="2">
    <source>
        <dbReference type="ARBA" id="ARBA00023015"/>
    </source>
</evidence>
<evidence type="ECO:0000313" key="8">
    <source>
        <dbReference type="EMBL" id="KAL2340365.1"/>
    </source>
</evidence>
<dbReference type="EMBL" id="JBGMDY010000003">
    <property type="protein sequence ID" value="KAL2340365.1"/>
    <property type="molecule type" value="Genomic_DNA"/>
</dbReference>
<evidence type="ECO:0000313" key="9">
    <source>
        <dbReference type="Proteomes" id="UP001603857"/>
    </source>
</evidence>
<keyword evidence="2" id="KW-0805">Transcription regulation</keyword>
<dbReference type="Proteomes" id="UP001603857">
    <property type="component" value="Unassembled WGS sequence"/>
</dbReference>
<comment type="caution">
    <text evidence="8">The sequence shown here is derived from an EMBL/GenBank/DDBJ whole genome shotgun (WGS) entry which is preliminary data.</text>
</comment>
<reference evidence="8 9" key="1">
    <citation type="submission" date="2024-08" db="EMBL/GenBank/DDBJ databases">
        <title>Insights into the chromosomal genome structure of Flemingia macrophylla.</title>
        <authorList>
            <person name="Ding Y."/>
            <person name="Zhao Y."/>
            <person name="Bi W."/>
            <person name="Wu M."/>
            <person name="Zhao G."/>
            <person name="Gong Y."/>
            <person name="Li W."/>
            <person name="Zhang P."/>
        </authorList>
    </citation>
    <scope>NUCLEOTIDE SEQUENCE [LARGE SCALE GENOMIC DNA]</scope>
    <source>
        <strain evidence="8">DYQJB</strain>
        <tissue evidence="8">Leaf</tissue>
    </source>
</reference>
<name>A0ABD1MWZ9_9FABA</name>
<proteinExistence type="predicted"/>
<evidence type="ECO:0000256" key="5">
    <source>
        <dbReference type="ARBA" id="ARBA00023242"/>
    </source>
</evidence>
<keyword evidence="3" id="KW-0238">DNA-binding</keyword>
<gene>
    <name evidence="8" type="ORF">Fmac_008305</name>
</gene>
<dbReference type="AlphaFoldDB" id="A0ABD1MWZ9"/>
<feature type="region of interest" description="Disordered" evidence="6">
    <location>
        <begin position="84"/>
        <end position="245"/>
    </location>
</feature>
<evidence type="ECO:0000259" key="7">
    <source>
        <dbReference type="PROSITE" id="PS50982"/>
    </source>
</evidence>
<dbReference type="PROSITE" id="PS50982">
    <property type="entry name" value="MBD"/>
    <property type="match status" value="1"/>
</dbReference>
<dbReference type="GO" id="GO:0003677">
    <property type="term" value="F:DNA binding"/>
    <property type="evidence" value="ECO:0007669"/>
    <property type="project" value="UniProtKB-KW"/>
</dbReference>
<feature type="compositionally biased region" description="Basic and acidic residues" evidence="6">
    <location>
        <begin position="144"/>
        <end position="156"/>
    </location>
</feature>
<feature type="compositionally biased region" description="Basic and acidic residues" evidence="6">
    <location>
        <begin position="338"/>
        <end position="353"/>
    </location>
</feature>
<feature type="compositionally biased region" description="Basic and acidic residues" evidence="6">
    <location>
        <begin position="175"/>
        <end position="215"/>
    </location>
</feature>
<feature type="region of interest" description="Disordered" evidence="6">
    <location>
        <begin position="260"/>
        <end position="302"/>
    </location>
</feature>
<feature type="region of interest" description="Disordered" evidence="6">
    <location>
        <begin position="329"/>
        <end position="363"/>
    </location>
</feature>
<dbReference type="InterPro" id="IPR039622">
    <property type="entry name" value="MBD10/11"/>
</dbReference>
<keyword evidence="5" id="KW-0539">Nucleus</keyword>
<feature type="region of interest" description="Disordered" evidence="6">
    <location>
        <begin position="1"/>
        <end position="33"/>
    </location>
</feature>
<keyword evidence="4" id="KW-0804">Transcription</keyword>
<keyword evidence="9" id="KW-1185">Reference proteome</keyword>